<dbReference type="Proteomes" id="UP001500582">
    <property type="component" value="Unassembled WGS sequence"/>
</dbReference>
<dbReference type="SMART" id="SM00382">
    <property type="entry name" value="AAA"/>
    <property type="match status" value="1"/>
</dbReference>
<protein>
    <submittedName>
        <fullName evidence="7">Heme ABC transporter ATP-binding protein</fullName>
    </submittedName>
</protein>
<dbReference type="PROSITE" id="PS50893">
    <property type="entry name" value="ABC_TRANSPORTER_2"/>
    <property type="match status" value="1"/>
</dbReference>
<evidence type="ECO:0000259" key="6">
    <source>
        <dbReference type="PROSITE" id="PS50893"/>
    </source>
</evidence>
<evidence type="ECO:0000313" key="7">
    <source>
        <dbReference type="EMBL" id="GAA4341795.1"/>
    </source>
</evidence>
<gene>
    <name evidence="7" type="ORF">GCM10023149_54320</name>
</gene>
<reference evidence="8" key="1">
    <citation type="journal article" date="2019" name="Int. J. Syst. Evol. Microbiol.">
        <title>The Global Catalogue of Microorganisms (GCM) 10K type strain sequencing project: providing services to taxonomists for standard genome sequencing and annotation.</title>
        <authorList>
            <consortium name="The Broad Institute Genomics Platform"/>
            <consortium name="The Broad Institute Genome Sequencing Center for Infectious Disease"/>
            <person name="Wu L."/>
            <person name="Ma J."/>
        </authorList>
    </citation>
    <scope>NUCLEOTIDE SEQUENCE [LARGE SCALE GENOMIC DNA]</scope>
    <source>
        <strain evidence="8">JCM 17705</strain>
    </source>
</reference>
<keyword evidence="4" id="KW-1278">Translocase</keyword>
<accession>A0ABP8HNP7</accession>
<keyword evidence="8" id="KW-1185">Reference proteome</keyword>
<name>A0ABP8HNP7_9SPHI</name>
<sequence>MLTVKNISYQIGPHKLVKDISFSIKPGELIAILGSNGAGKSSLLKLLAGTYKPNEGTIHFNGQPLSKYSALELAKMRAVLSQQNVVSLPFNVQEIVMMGRYPHFNNHPSAHDHSIVNTVMEATGVLSLAGRSYLTLSGGEQQRAQLSRALAQIWENEHALLLMDEPVSGMDILYQQQTLAILKAMTQKKFMVISVLHDMNLASQYADRIIMLKNGRKWYDGTAAEVLNPKSVYEIFEIESDTFTNPTTLKQIIMPREIIYDNNKPPLST</sequence>
<organism evidence="7 8">
    <name type="scientific">Mucilaginibacter gynuensis</name>
    <dbReference type="NCBI Taxonomy" id="1302236"/>
    <lineage>
        <taxon>Bacteria</taxon>
        <taxon>Pseudomonadati</taxon>
        <taxon>Bacteroidota</taxon>
        <taxon>Sphingobacteriia</taxon>
        <taxon>Sphingobacteriales</taxon>
        <taxon>Sphingobacteriaceae</taxon>
        <taxon>Mucilaginibacter</taxon>
    </lineage>
</organism>
<evidence type="ECO:0000256" key="4">
    <source>
        <dbReference type="ARBA" id="ARBA00022967"/>
    </source>
</evidence>
<dbReference type="PANTHER" id="PTHR42794:SF1">
    <property type="entry name" value="HEMIN IMPORT ATP-BINDING PROTEIN HMUV"/>
    <property type="match status" value="1"/>
</dbReference>
<dbReference type="InterPro" id="IPR003593">
    <property type="entry name" value="AAA+_ATPase"/>
</dbReference>
<dbReference type="PANTHER" id="PTHR42794">
    <property type="entry name" value="HEMIN IMPORT ATP-BINDING PROTEIN HMUV"/>
    <property type="match status" value="1"/>
</dbReference>
<dbReference type="GO" id="GO:0005524">
    <property type="term" value="F:ATP binding"/>
    <property type="evidence" value="ECO:0007669"/>
    <property type="project" value="UniProtKB-KW"/>
</dbReference>
<dbReference type="EMBL" id="BAABFT010000033">
    <property type="protein sequence ID" value="GAA4341795.1"/>
    <property type="molecule type" value="Genomic_DNA"/>
</dbReference>
<dbReference type="Pfam" id="PF00005">
    <property type="entry name" value="ABC_tran"/>
    <property type="match status" value="1"/>
</dbReference>
<proteinExistence type="predicted"/>
<dbReference type="SUPFAM" id="SSF52540">
    <property type="entry name" value="P-loop containing nucleoside triphosphate hydrolases"/>
    <property type="match status" value="1"/>
</dbReference>
<evidence type="ECO:0000256" key="3">
    <source>
        <dbReference type="ARBA" id="ARBA00022840"/>
    </source>
</evidence>
<keyword evidence="2" id="KW-0547">Nucleotide-binding</keyword>
<keyword evidence="1" id="KW-0813">Transport</keyword>
<keyword evidence="3 7" id="KW-0067">ATP-binding</keyword>
<evidence type="ECO:0000256" key="5">
    <source>
        <dbReference type="ARBA" id="ARBA00037066"/>
    </source>
</evidence>
<dbReference type="InterPro" id="IPR027417">
    <property type="entry name" value="P-loop_NTPase"/>
</dbReference>
<dbReference type="RefSeq" id="WP_345214394.1">
    <property type="nucleotide sequence ID" value="NZ_BAABFT010000033.1"/>
</dbReference>
<evidence type="ECO:0000313" key="8">
    <source>
        <dbReference type="Proteomes" id="UP001500582"/>
    </source>
</evidence>
<dbReference type="NCBIfam" id="NF010068">
    <property type="entry name" value="PRK13548.1"/>
    <property type="match status" value="1"/>
</dbReference>
<evidence type="ECO:0000256" key="2">
    <source>
        <dbReference type="ARBA" id="ARBA00022741"/>
    </source>
</evidence>
<feature type="domain" description="ABC transporter" evidence="6">
    <location>
        <begin position="2"/>
        <end position="239"/>
    </location>
</feature>
<dbReference type="InterPro" id="IPR017871">
    <property type="entry name" value="ABC_transporter-like_CS"/>
</dbReference>
<dbReference type="CDD" id="cd03214">
    <property type="entry name" value="ABC_Iron-Siderophores_B12_Hemin"/>
    <property type="match status" value="1"/>
</dbReference>
<comment type="caution">
    <text evidence="7">The sequence shown here is derived from an EMBL/GenBank/DDBJ whole genome shotgun (WGS) entry which is preliminary data.</text>
</comment>
<comment type="function">
    <text evidence="5">Part of the ABC transporter complex HmuTUV involved in hemin import. Responsible for energy coupling to the transport system.</text>
</comment>
<dbReference type="InterPro" id="IPR003439">
    <property type="entry name" value="ABC_transporter-like_ATP-bd"/>
</dbReference>
<evidence type="ECO:0000256" key="1">
    <source>
        <dbReference type="ARBA" id="ARBA00022448"/>
    </source>
</evidence>
<dbReference type="Gene3D" id="3.40.50.300">
    <property type="entry name" value="P-loop containing nucleotide triphosphate hydrolases"/>
    <property type="match status" value="1"/>
</dbReference>
<dbReference type="PROSITE" id="PS00211">
    <property type="entry name" value="ABC_TRANSPORTER_1"/>
    <property type="match status" value="1"/>
</dbReference>